<accession>A0AAV9T459</accession>
<dbReference type="SUPFAM" id="SSF75304">
    <property type="entry name" value="Amidase signature (AS) enzymes"/>
    <property type="match status" value="1"/>
</dbReference>
<dbReference type="PANTHER" id="PTHR42678:SF34">
    <property type="entry name" value="OS04G0183300 PROTEIN"/>
    <property type="match status" value="1"/>
</dbReference>
<dbReference type="EMBL" id="JASAOK010000046">
    <property type="protein sequence ID" value="KAK6211552.1"/>
    <property type="molecule type" value="Genomic_DNA"/>
</dbReference>
<sequence length="196" mass="21918">MSSLSPNSEFDVLTTTAAELRTLLDEGRLTSDVFSTDVTLGMPTTAGSYALLDASPTGNCKIVDNLIENGLIVLGKTNMTAKEYLEAKQCLKDSGARVVDVHMTPPDKYMVEDVNIDDLMYEIINKQAKAGIERFLKGSRFSKVRTLEDVMAFNEEHADVEFHKDFCPNQDKLTNLIDMYDPDEDMTEYLNHCKTS</sequence>
<protein>
    <recommendedName>
        <fullName evidence="3">Amidase</fullName>
    </recommendedName>
</protein>
<comment type="caution">
    <text evidence="1">The sequence shown here is derived from an EMBL/GenBank/DDBJ whole genome shotgun (WGS) entry which is preliminary data.</text>
</comment>
<dbReference type="Proteomes" id="UP001327957">
    <property type="component" value="Unassembled WGS sequence"/>
</dbReference>
<evidence type="ECO:0008006" key="3">
    <source>
        <dbReference type="Google" id="ProtNLM"/>
    </source>
</evidence>
<evidence type="ECO:0000313" key="2">
    <source>
        <dbReference type="Proteomes" id="UP001327957"/>
    </source>
</evidence>
<proteinExistence type="predicted"/>
<dbReference type="Gene3D" id="3.90.1300.10">
    <property type="entry name" value="Amidase signature (AS) domain"/>
    <property type="match status" value="2"/>
</dbReference>
<name>A0AAV9T459_9PEZI</name>
<gene>
    <name evidence="1" type="ORF">QIS74_10816</name>
</gene>
<reference evidence="1 2" key="1">
    <citation type="submission" date="2023-04" db="EMBL/GenBank/DDBJ databases">
        <title>Colletotrichum tabacum stain YC1 causing leaf anthracnose on Nicotiana tabacum(L.) cv.</title>
        <authorList>
            <person name="Ji Z."/>
            <person name="Wang M."/>
            <person name="Zhang J."/>
            <person name="Wang N."/>
            <person name="Zhou Z."/>
        </authorList>
    </citation>
    <scope>NUCLEOTIDE SEQUENCE [LARGE SCALE GENOMIC DNA]</scope>
    <source>
        <strain evidence="1 2">YC1</strain>
    </source>
</reference>
<keyword evidence="2" id="KW-1185">Reference proteome</keyword>
<dbReference type="PANTHER" id="PTHR42678">
    <property type="entry name" value="AMIDASE"/>
    <property type="match status" value="1"/>
</dbReference>
<evidence type="ECO:0000313" key="1">
    <source>
        <dbReference type="EMBL" id="KAK6211552.1"/>
    </source>
</evidence>
<dbReference type="AlphaFoldDB" id="A0AAV9T459"/>
<dbReference type="InterPro" id="IPR036928">
    <property type="entry name" value="AS_sf"/>
</dbReference>
<organism evidence="1 2">
    <name type="scientific">Colletotrichum tabaci</name>
    <dbReference type="NCBI Taxonomy" id="1209068"/>
    <lineage>
        <taxon>Eukaryota</taxon>
        <taxon>Fungi</taxon>
        <taxon>Dikarya</taxon>
        <taxon>Ascomycota</taxon>
        <taxon>Pezizomycotina</taxon>
        <taxon>Sordariomycetes</taxon>
        <taxon>Hypocreomycetidae</taxon>
        <taxon>Glomerellales</taxon>
        <taxon>Glomerellaceae</taxon>
        <taxon>Colletotrichum</taxon>
        <taxon>Colletotrichum destructivum species complex</taxon>
    </lineage>
</organism>